<name>X6NDT4_RETFI</name>
<sequence length="322" mass="37675">MAQLNTAKFLLNWFEKFEKKGICDAWASMKWLSLHAVPNLRNFLSNTDSPQDIRDWQKLSKLQLTIKERETLEQYFERRLNHEPVQYIIKEWDFYGRTFEMEPPVLICRPETEQMVDLIISSIKSQQQQQKTRDPFSFLEVGVGSGVIMTTLACEIPNAFGVGIDYNPKCIQLTQRNLQRQGVPSQRYELLQSDILEWGRDSKVCKRFANQFDLIVSNPPYVFTREMKGLDKSVVEWEDWRALDGGPHGLDVVECILGNSFWLLKNSTLSSVWLETHADHAVMIQNLEKENKFLTKKKLILTRVYSDWSQIDRFLQFSLLQA</sequence>
<keyword evidence="1" id="KW-0489">Methyltransferase</keyword>
<dbReference type="PANTHER" id="PTHR18895:SF74">
    <property type="entry name" value="MTRF1L RELEASE FACTOR GLUTAMINE METHYLTRANSFERASE"/>
    <property type="match status" value="1"/>
</dbReference>
<dbReference type="GO" id="GO:0003676">
    <property type="term" value="F:nucleic acid binding"/>
    <property type="evidence" value="ECO:0007669"/>
    <property type="project" value="InterPro"/>
</dbReference>
<dbReference type="PROSITE" id="PS00092">
    <property type="entry name" value="N6_MTASE"/>
    <property type="match status" value="1"/>
</dbReference>
<dbReference type="Gene3D" id="3.40.50.150">
    <property type="entry name" value="Vaccinia Virus protein VP39"/>
    <property type="match status" value="1"/>
</dbReference>
<keyword evidence="6" id="KW-1185">Reference proteome</keyword>
<dbReference type="GO" id="GO:0032259">
    <property type="term" value="P:methylation"/>
    <property type="evidence" value="ECO:0007669"/>
    <property type="project" value="UniProtKB-KW"/>
</dbReference>
<dbReference type="Pfam" id="PF13847">
    <property type="entry name" value="Methyltransf_31"/>
    <property type="match status" value="1"/>
</dbReference>
<dbReference type="Gene3D" id="1.10.8.10">
    <property type="entry name" value="DNA helicase RuvA subunit, C-terminal domain"/>
    <property type="match status" value="1"/>
</dbReference>
<evidence type="ECO:0000256" key="3">
    <source>
        <dbReference type="ARBA" id="ARBA00022691"/>
    </source>
</evidence>
<dbReference type="NCBIfam" id="TIGR00536">
    <property type="entry name" value="hemK_fam"/>
    <property type="match status" value="1"/>
</dbReference>
<organism evidence="5 6">
    <name type="scientific">Reticulomyxa filosa</name>
    <dbReference type="NCBI Taxonomy" id="46433"/>
    <lineage>
        <taxon>Eukaryota</taxon>
        <taxon>Sar</taxon>
        <taxon>Rhizaria</taxon>
        <taxon>Retaria</taxon>
        <taxon>Foraminifera</taxon>
        <taxon>Monothalamids</taxon>
        <taxon>Reticulomyxidae</taxon>
        <taxon>Reticulomyxa</taxon>
    </lineage>
</organism>
<gene>
    <name evidence="5" type="ORF">RFI_13277</name>
</gene>
<dbReference type="InterPro" id="IPR004556">
    <property type="entry name" value="HemK-like"/>
</dbReference>
<reference evidence="5 6" key="1">
    <citation type="journal article" date="2013" name="Curr. Biol.">
        <title>The Genome of the Foraminiferan Reticulomyxa filosa.</title>
        <authorList>
            <person name="Glockner G."/>
            <person name="Hulsmann N."/>
            <person name="Schleicher M."/>
            <person name="Noegel A.A."/>
            <person name="Eichinger L."/>
            <person name="Gallinger C."/>
            <person name="Pawlowski J."/>
            <person name="Sierra R."/>
            <person name="Euteneuer U."/>
            <person name="Pillet L."/>
            <person name="Moustafa A."/>
            <person name="Platzer M."/>
            <person name="Groth M."/>
            <person name="Szafranski K."/>
            <person name="Schliwa M."/>
        </authorList>
    </citation>
    <scope>NUCLEOTIDE SEQUENCE [LARGE SCALE GENOMIC DNA]</scope>
</reference>
<evidence type="ECO:0000313" key="5">
    <source>
        <dbReference type="EMBL" id="ETO23884.1"/>
    </source>
</evidence>
<keyword evidence="2" id="KW-0808">Transferase</keyword>
<dbReference type="Proteomes" id="UP000023152">
    <property type="component" value="Unassembled WGS sequence"/>
</dbReference>
<feature type="domain" description="Methyltransferase" evidence="4">
    <location>
        <begin position="137"/>
        <end position="218"/>
    </location>
</feature>
<dbReference type="SUPFAM" id="SSF53335">
    <property type="entry name" value="S-adenosyl-L-methionine-dependent methyltransferases"/>
    <property type="match status" value="1"/>
</dbReference>
<dbReference type="InterPro" id="IPR002052">
    <property type="entry name" value="DNA_methylase_N6_adenine_CS"/>
</dbReference>
<proteinExistence type="predicted"/>
<dbReference type="OMA" id="IWLETDT"/>
<dbReference type="InterPro" id="IPR025714">
    <property type="entry name" value="Methyltranfer_dom"/>
</dbReference>
<keyword evidence="3" id="KW-0949">S-adenosyl-L-methionine</keyword>
<dbReference type="InterPro" id="IPR050320">
    <property type="entry name" value="N5-glutamine_MTase"/>
</dbReference>
<dbReference type="EMBL" id="ASPP01009625">
    <property type="protein sequence ID" value="ETO23884.1"/>
    <property type="molecule type" value="Genomic_DNA"/>
</dbReference>
<comment type="caution">
    <text evidence="5">The sequence shown here is derived from an EMBL/GenBank/DDBJ whole genome shotgun (WGS) entry which is preliminary data.</text>
</comment>
<dbReference type="CDD" id="cd02440">
    <property type="entry name" value="AdoMet_MTases"/>
    <property type="match status" value="1"/>
</dbReference>
<dbReference type="InterPro" id="IPR029063">
    <property type="entry name" value="SAM-dependent_MTases_sf"/>
</dbReference>
<dbReference type="GO" id="GO:0005739">
    <property type="term" value="C:mitochondrion"/>
    <property type="evidence" value="ECO:0007669"/>
    <property type="project" value="TreeGrafter"/>
</dbReference>
<evidence type="ECO:0000256" key="1">
    <source>
        <dbReference type="ARBA" id="ARBA00022603"/>
    </source>
</evidence>
<protein>
    <recommendedName>
        <fullName evidence="4">Methyltransferase domain-containing protein</fullName>
    </recommendedName>
</protein>
<dbReference type="AlphaFoldDB" id="X6NDT4"/>
<evidence type="ECO:0000259" key="4">
    <source>
        <dbReference type="Pfam" id="PF13847"/>
    </source>
</evidence>
<evidence type="ECO:0000256" key="2">
    <source>
        <dbReference type="ARBA" id="ARBA00022679"/>
    </source>
</evidence>
<evidence type="ECO:0000313" key="6">
    <source>
        <dbReference type="Proteomes" id="UP000023152"/>
    </source>
</evidence>
<accession>X6NDT4</accession>
<dbReference type="PANTHER" id="PTHR18895">
    <property type="entry name" value="HEMK METHYLTRANSFERASE"/>
    <property type="match status" value="1"/>
</dbReference>
<dbReference type="OrthoDB" id="269872at2759"/>
<dbReference type="GO" id="GO:0008276">
    <property type="term" value="F:protein methyltransferase activity"/>
    <property type="evidence" value="ECO:0007669"/>
    <property type="project" value="InterPro"/>
</dbReference>